<dbReference type="EMBL" id="QHLZ01000004">
    <property type="protein sequence ID" value="PXA65897.1"/>
    <property type="molecule type" value="Genomic_DNA"/>
</dbReference>
<protein>
    <submittedName>
        <fullName evidence="1">Uncharacterized protein</fullName>
    </submittedName>
</protein>
<sequence>MPTYMLEGAAEVKLNVRPLRFILRLEGPGVQGWLEISQDSRAVQNVMRPPSADSMVILPQVAGATMVSLLPVGMERFPAPTIAHLSIVVEDKVTADPQRVVLAPVDVSGLDRKDLIFISPGEGALSVRAAHNQADADLGALGNAARVATREILGLQWVEPALSVNMVVAVDGSGSTVDLVQEGTIATVAQVIAGISQVVSNGRDVNAAIVDESFHLLPPADLAQLPALINEHFKNRIPSSGFRSTSRLDSHYGLPAQQLVYLLTDGLPADAEELPRYGSGEEIRHIVAVGDPAAWQLLGGSHAPNTLIEAPIQGESVSDRLLRDPRALSAVVASLLQACFPAGSDLSGKVNR</sequence>
<proteinExistence type="predicted"/>
<gene>
    <name evidence="1" type="ORF">CVS29_07720</name>
</gene>
<evidence type="ECO:0000313" key="2">
    <source>
        <dbReference type="Proteomes" id="UP000246303"/>
    </source>
</evidence>
<keyword evidence="2" id="KW-1185">Reference proteome</keyword>
<reference evidence="1 2" key="1">
    <citation type="submission" date="2018-05" db="EMBL/GenBank/DDBJ databases">
        <title>Genetic diversity of glacier-inhabiting Cryobacterium bacteria in China and description of Cryobacterium mengkeensis sp. nov. and Arthrobacter glacialis sp. nov.</title>
        <authorList>
            <person name="Liu Q."/>
            <person name="Xin Y.-H."/>
        </authorList>
    </citation>
    <scope>NUCLEOTIDE SEQUENCE [LARGE SCALE GENOMIC DNA]</scope>
    <source>
        <strain evidence="1 2">GP3</strain>
    </source>
</reference>
<dbReference type="RefSeq" id="WP_110105764.1">
    <property type="nucleotide sequence ID" value="NZ_JACBZZ010000001.1"/>
</dbReference>
<dbReference type="AlphaFoldDB" id="A0A2V3DRT0"/>
<comment type="caution">
    <text evidence="1">The sequence shown here is derived from an EMBL/GenBank/DDBJ whole genome shotgun (WGS) entry which is preliminary data.</text>
</comment>
<dbReference type="OrthoDB" id="4374534at2"/>
<accession>A0A2V3DRT0</accession>
<name>A0A2V3DRT0_9MICC</name>
<dbReference type="Proteomes" id="UP000246303">
    <property type="component" value="Unassembled WGS sequence"/>
</dbReference>
<evidence type="ECO:0000313" key="1">
    <source>
        <dbReference type="EMBL" id="PXA65897.1"/>
    </source>
</evidence>
<organism evidence="1 2">
    <name type="scientific">Arthrobacter psychrochitiniphilus</name>
    <dbReference type="NCBI Taxonomy" id="291045"/>
    <lineage>
        <taxon>Bacteria</taxon>
        <taxon>Bacillati</taxon>
        <taxon>Actinomycetota</taxon>
        <taxon>Actinomycetes</taxon>
        <taxon>Micrococcales</taxon>
        <taxon>Micrococcaceae</taxon>
        <taxon>Arthrobacter</taxon>
    </lineage>
</organism>